<dbReference type="RefSeq" id="WP_131839509.1">
    <property type="nucleotide sequence ID" value="NZ_SLWB01000009.1"/>
</dbReference>
<organism evidence="1 2">
    <name type="scientific">Acetobacteroides hydrogenigenes</name>
    <dbReference type="NCBI Taxonomy" id="979970"/>
    <lineage>
        <taxon>Bacteria</taxon>
        <taxon>Pseudomonadati</taxon>
        <taxon>Bacteroidota</taxon>
        <taxon>Bacteroidia</taxon>
        <taxon>Bacteroidales</taxon>
        <taxon>Rikenellaceae</taxon>
        <taxon>Acetobacteroides</taxon>
    </lineage>
</organism>
<comment type="caution">
    <text evidence="1">The sequence shown here is derived from an EMBL/GenBank/DDBJ whole genome shotgun (WGS) entry which is preliminary data.</text>
</comment>
<keyword evidence="2" id="KW-1185">Reference proteome</keyword>
<evidence type="ECO:0000313" key="1">
    <source>
        <dbReference type="EMBL" id="TCN66379.1"/>
    </source>
</evidence>
<proteinExistence type="predicted"/>
<name>A0A4R2EPM6_9BACT</name>
<protein>
    <submittedName>
        <fullName evidence="1">Uncharacterized protein</fullName>
    </submittedName>
</protein>
<sequence length="3270" mass="338823">MGKGYIFTTTQRRFTRVALLLIALLLAPGMGWGQTLSQYTFSASSGTFSALGAGSTQLTGGDDEVSNSIPIGFTFRYCGVDYTSVSASTNGWMTFGQNITDAASNNGLASRGTRPVIAPLWDDLDMTSGTMNSATTGVYPNRVFTLEWYGAEWNWKANSQVISFQVKLYETSGKIEFIYKREAAAVNSGTASIGITNGSTGNGNFISLQDVSASPTTSTTNEITNISTRPVTGQVYAFVPPVFFSQGSGDPNVLGNWKTMGGLSPTSFTLPNQIFIVQPGHTMTTTAAGWSVSGANTKVQVQGGGVLTATSGAVTLSGNTTFQLDANATYNHNVASDAIWSGTEVLDAASTVVYGASGAQNVAALNYGNLTIEGGGTKTMQGSVTVNGTLNLSNGSISLGSGTNNLTIADGATLSGSFDSNHMVICDGTGSLVKQGNSAADFVMVYPVGTGAYYTPYEITSLTATATATSSVAVRAVASKATGANDTDLTKYWAVATSGLSGIAANVRMAYNNSEVGAGGDQANYIPWYYNGTTWSVPTTASGPGANPMAVTGATRLTGQWTAREQPKYTTYYSYQSGDWNVATTWTTDPSGTLSVAPAIPTPNDRVVILNGRTVATTENNYNVLSVQVNEGGTLDLGNFTTQSFTVVRGQGLVRLSNSAFPTADWSSFVSAGGGTVEYYNSADFNFGQLIYNNLILNLSANTNVATLVGNMTVNGNLTVTRGKLQINSNTSTTSRNLTVMGNVYVSANGSIGIGTGNAKHRIEVKGNFTNDGVVRFTNQAAPQYTATPANGRSDVVFNNATADQSLLCNGQSDFYRIEIDKGFDQTYVLNIDASASANFKLFGRNDQQHYLPSETPPNLPNLNALGLLAGTVRLGNNVLIPCLGTDNWDGDHGVYNIDEDARLWLDGATVIWNANNQNFTPVVYGTLRISENSYFDIKNGTNGLVMRTTGLLSVEGGQLDITSLRVSSQDGLGAHRGAYYQTGGTVNVTGGKTDFAASFMLPYSAMAFKMSGGTINILAPSSATGRGRNFSLIIGANPSNINVTGGTINITTPTGGQGNINSSAPFWDLNIQGAGTAYLQDYLQNGSLPYVPAITAPSLIVLHNLSLNGSSTLNTNSKDVLIGGDFLLNTGTYYLSGSNTTTFNGLSGQRFTNLGTVGTGGNGLYNLTVAGKSNLDIYSNNLIVRNNLTLDSGCFLNDVGHTISVNGNVTNSGTHTSQASGAILLNGTANQIVGGDGNGIFGNLNLNNGAGAKLTANQSVEGNLRLAAGVLDIGSYNLKLGSASNVYDALTGTTTASFGGAKMIKLAGLQSDAGVTKAYSTTANFLYPIGTASDYTPANIRIGTAPAAWGAVTVRPVAQIQPFATSTNALTYYWKVTSSGFGGLQPSSVTHSYQYVDADATNGVEASYIPAAYRPYSWVPINDPSKVVDNTNTINFSGISYVDGDYTAGEPNAFMPVKVFYSRVDEGEWGNSDTWSTDSVGGAAVATGSVEGVNIPGPNNPVVIGDATHNHKVTVPVGYKTITTGGLQISSGSTLDLTTTTGHNFGAIPDSKVLGTGTLRISSSAATAEFPGGDFGNFLSSGGGTVEYYSTSTLGSSFVLPTTYVSAGTTVNIATYNNLVTAPAGGNTVTLPNSEVLVYGTYSAGGAGVSQLNSTATSRTLTVNTLLEVKASGTLRFVNGGVQNVVANGNVVVDGTFDVNNGGSALNKMTIQGNLTNNGTFDMYKSSTRLCDVTFTGDTDKEINGTGTTTNFNTITVNKGTSRNTLLEVKSAALSLNTSLPTALTLTSGTFRLTSPITLGLTNSGSFTIPISGCLSANGGTINIGGTAADDATDLKLDGRLEVLAGAVNIGTLGNNLNNDIEYSSGGTPEIIVGGTGKLFVNGQIRRVTTINTGSLNYSQSGSSEVTIAGRNANNSRSMLEILNAGSKFDMSGDSKLTITGNFNSSSSPDLYLAPENSTVTGGTVVLGSGVSAANSTFNIVTSVPLWNLTVDGTTSSKKGALNIYPLVLKGDLTINGNSSFMANGLDVTIAGGLINKNGNAATGVTTGGYQAGSLTQTTTFNGTNQSISGNGANLTNFANLIVAPSGTLTLNPNSNIRVNGNLSLNSGVLSDGGNSITQIGNVYSQAKHVSPSGDGGISFEGGQPQVVSGNGAAIFGNVIVNNSLGLVIRDNFGIDGKLTFTTGSIYLDDYLLTLGKDATIAGTNDSSRMIILNGVISDAGVKKIFNAGASTFTYPFGVAGKYTPATYSFATNANSAGELTVKPVNYVHPAALAPEGDQLKYYWNVAVKNFSSAYSVTQAYSYKASDVLGNEAQYKVGRYLNGVWIEENGVAANASVSSALHTINLTNVGYLDGEYTAGLKENFWNKKTLYSIKTNANWFEKGTWSYSPTGTTSCDCIPDGNPVVIKAEHRVYLGSNEAKAFSVDIQGTLDVGLTVYHSIGHVTGGGKLVLTSTNDGIFVFPGGNFDVFTSTAGSTIEFTGNNEATLPLKPGNNYKPYQNVIFSGTGKKLITAEDLKVLGNLTINSGATLSNELFNRTITALGNWIDNNTSVTGGFIPGKGLVNFNGTTAQTLTVANGTTTEQFYNLKIDNAAGLTIAGSGKAAVANLLYLTKGNITTSTTNLLSITNTSSSAVVGGSSSSFVNGPLQKKMNAGGSFAFPVGDASDSRIGRVVLSEVSVSGYYTSQYYKQDTKAAGYDPEARTAPVDKVSTNEYWKVIGPGGAAGNVTLRWDDASGIIPPTAGSRSKLRVVEWVTSSWVNRGNVVTDGGQTSGTIKTSPTTSLDGNHIMTIGVESLPTATITGGTTSICNDGSTTSIPIALTGTGPWTIKYKINGGNETTVANIATSPYSLVVSNALPVLASGGPSNYVFTISYVQDNTGSTGVSDFTTSATITLKPSPTPAITGLTTTPTGSVVAYSTASSGNTYSWTITGGTPTSATTNSVNVTWGAGPTGTLKLTETINGCSVTTPEYKVSITDIPEPKVSGNSSVCLNSVNTYSTPMVGTHTYTWSVVGGTYTNGATSNVINVTWTTADNTGNNSVTVNEKGSSIVPNTLVVTVNPLPSAINTVSDPSVCAGASGNVVVAAAAPGIDYQLRLSDNSNVGNAVSSGPGGDTNLPFTAGTSNVTYNVWATNEYNCSVELTDKGNVTVNNPPTVTIEQVSKPTDASPYSACAGGTINVQVKESGYSYSWSIDDASYNLTDADKQIFGVTAPANNTLFPDAASGTLKTPTVSVKVTDANGCSSTATQMLNFFRIPITGPPYHVGNNVSK</sequence>
<gene>
    <name evidence="1" type="ORF">CLV25_1098</name>
</gene>
<dbReference type="OrthoDB" id="1109367at2"/>
<dbReference type="Proteomes" id="UP000294830">
    <property type="component" value="Unassembled WGS sequence"/>
</dbReference>
<evidence type="ECO:0000313" key="2">
    <source>
        <dbReference type="Proteomes" id="UP000294830"/>
    </source>
</evidence>
<dbReference type="EMBL" id="SLWB01000009">
    <property type="protein sequence ID" value="TCN66379.1"/>
    <property type="molecule type" value="Genomic_DNA"/>
</dbReference>
<accession>A0A4R2EPM6</accession>
<reference evidence="1 2" key="1">
    <citation type="submission" date="2019-03" db="EMBL/GenBank/DDBJ databases">
        <title>Genomic Encyclopedia of Archaeal and Bacterial Type Strains, Phase II (KMG-II): from individual species to whole genera.</title>
        <authorList>
            <person name="Goeker M."/>
        </authorList>
    </citation>
    <scope>NUCLEOTIDE SEQUENCE [LARGE SCALE GENOMIC DNA]</scope>
    <source>
        <strain evidence="1 2">RL-C</strain>
    </source>
</reference>